<feature type="transmembrane region" description="Helical" evidence="6">
    <location>
        <begin position="37"/>
        <end position="57"/>
    </location>
</feature>
<evidence type="ECO:0000256" key="4">
    <source>
        <dbReference type="ARBA" id="ARBA00022989"/>
    </source>
</evidence>
<dbReference type="AlphaFoldDB" id="A0A937X9S6"/>
<evidence type="ECO:0000256" key="5">
    <source>
        <dbReference type="ARBA" id="ARBA00023136"/>
    </source>
</evidence>
<feature type="transmembrane region" description="Helical" evidence="6">
    <location>
        <begin position="69"/>
        <end position="91"/>
    </location>
</feature>
<dbReference type="Proteomes" id="UP000748308">
    <property type="component" value="Unassembled WGS sequence"/>
</dbReference>
<dbReference type="GO" id="GO:0005886">
    <property type="term" value="C:plasma membrane"/>
    <property type="evidence" value="ECO:0007669"/>
    <property type="project" value="UniProtKB-SubCell"/>
</dbReference>
<feature type="transmembrane region" description="Helical" evidence="6">
    <location>
        <begin position="12"/>
        <end position="31"/>
    </location>
</feature>
<accession>A0A937X9S6</accession>
<comment type="subcellular location">
    <subcellularLocation>
        <location evidence="1">Cell membrane</location>
        <topology evidence="1">Multi-pass membrane protein</topology>
    </subcellularLocation>
</comment>
<keyword evidence="5 6" id="KW-0472">Membrane</keyword>
<dbReference type="NCBIfam" id="TIGR02229">
    <property type="entry name" value="caa3_sub_IV"/>
    <property type="match status" value="1"/>
</dbReference>
<keyword evidence="4 6" id="KW-1133">Transmembrane helix</keyword>
<evidence type="ECO:0000313" key="8">
    <source>
        <dbReference type="Proteomes" id="UP000748308"/>
    </source>
</evidence>
<proteinExistence type="predicted"/>
<evidence type="ECO:0000256" key="1">
    <source>
        <dbReference type="ARBA" id="ARBA00004651"/>
    </source>
</evidence>
<protein>
    <submittedName>
        <fullName evidence="7">Cytochrome C oxidase subunit IV family protein</fullName>
    </submittedName>
</protein>
<evidence type="ECO:0000313" key="7">
    <source>
        <dbReference type="EMBL" id="MBM3316674.1"/>
    </source>
</evidence>
<evidence type="ECO:0000256" key="6">
    <source>
        <dbReference type="SAM" id="Phobius"/>
    </source>
</evidence>
<comment type="caution">
    <text evidence="7">The sequence shown here is derived from an EMBL/GenBank/DDBJ whole genome shotgun (WGS) entry which is preliminary data.</text>
</comment>
<keyword evidence="3 6" id="KW-0812">Transmembrane</keyword>
<dbReference type="InterPro" id="IPR011743">
    <property type="entry name" value="Caa3_sub_IV"/>
</dbReference>
<evidence type="ECO:0000256" key="2">
    <source>
        <dbReference type="ARBA" id="ARBA00022475"/>
    </source>
</evidence>
<dbReference type="InterPro" id="IPR005171">
    <property type="entry name" value="Cyt_c_oxidase_su4_prok"/>
</dbReference>
<gene>
    <name evidence="7" type="ORF">FJY75_02370</name>
</gene>
<dbReference type="EMBL" id="VGIY01000031">
    <property type="protein sequence ID" value="MBM3316674.1"/>
    <property type="molecule type" value="Genomic_DNA"/>
</dbReference>
<organism evidence="7 8">
    <name type="scientific">Eiseniibacteriota bacterium</name>
    <dbReference type="NCBI Taxonomy" id="2212470"/>
    <lineage>
        <taxon>Bacteria</taxon>
        <taxon>Candidatus Eiseniibacteriota</taxon>
    </lineage>
</organism>
<keyword evidence="2" id="KW-1003">Cell membrane</keyword>
<evidence type="ECO:0000256" key="3">
    <source>
        <dbReference type="ARBA" id="ARBA00022692"/>
    </source>
</evidence>
<dbReference type="Pfam" id="PF03626">
    <property type="entry name" value="COX4_pro"/>
    <property type="match status" value="1"/>
</dbReference>
<reference evidence="7" key="1">
    <citation type="submission" date="2019-03" db="EMBL/GenBank/DDBJ databases">
        <title>Lake Tanganyika Metagenome-Assembled Genomes (MAGs).</title>
        <authorList>
            <person name="Tran P."/>
        </authorList>
    </citation>
    <scope>NUCLEOTIDE SEQUENCE</scope>
    <source>
        <strain evidence="7">M_DeepCast_400m_m2_100</strain>
    </source>
</reference>
<sequence>MEQRPLNGYGTYLLVWSALVVLTAVTVTVAGLHLARWSALAAILVATIKGSLVLLYFMHLRREAAIIKVSLLVALLTWTVTLALTFADVAFR</sequence>
<name>A0A937X9S6_UNCEI</name>